<evidence type="ECO:0000313" key="2">
    <source>
        <dbReference type="Proteomes" id="UP000702425"/>
    </source>
</evidence>
<comment type="caution">
    <text evidence="1">The sequence shown here is derived from an EMBL/GenBank/DDBJ whole genome shotgun (WGS) entry which is preliminary data.</text>
</comment>
<evidence type="ECO:0008006" key="3">
    <source>
        <dbReference type="Google" id="ProtNLM"/>
    </source>
</evidence>
<reference evidence="1 2" key="1">
    <citation type="journal article" date="2020" name="Sci. Rep.">
        <title>A novel cyanobacterial geosmin producer, revising GeoA distribution and dispersion patterns in Bacteria.</title>
        <authorList>
            <person name="Churro C."/>
            <person name="Semedo-Aguiar A.P."/>
            <person name="Silva A.D."/>
            <person name="Pereira-Leal J.B."/>
            <person name="Leite R.B."/>
        </authorList>
    </citation>
    <scope>NUCLEOTIDE SEQUENCE [LARGE SCALE GENOMIC DNA]</scope>
    <source>
        <strain evidence="1 2">IPMA8</strain>
    </source>
</reference>
<organism evidence="1 2">
    <name type="scientific">Microcoleus asticus IPMA8</name>
    <dbReference type="NCBI Taxonomy" id="2563858"/>
    <lineage>
        <taxon>Bacteria</taxon>
        <taxon>Bacillati</taxon>
        <taxon>Cyanobacteriota</taxon>
        <taxon>Cyanophyceae</taxon>
        <taxon>Oscillatoriophycideae</taxon>
        <taxon>Oscillatoriales</taxon>
        <taxon>Microcoleaceae</taxon>
        <taxon>Microcoleus</taxon>
        <taxon>Microcoleus asticus</taxon>
    </lineage>
</organism>
<name>A0ABX2D3K6_9CYAN</name>
<gene>
    <name evidence="1" type="ORF">E5S67_04996</name>
</gene>
<accession>A0ABX2D3K6</accession>
<protein>
    <recommendedName>
        <fullName evidence="3">Transposase</fullName>
    </recommendedName>
</protein>
<evidence type="ECO:0000313" key="1">
    <source>
        <dbReference type="EMBL" id="NQE37227.1"/>
    </source>
</evidence>
<sequence length="155" mass="18026">MVKRQEFELPTSKQGVQEITLDGGKVRLRNEKKGEPYYWKDYKALCLDNVYCGAFFQNNQDLIDWSNSQKLLYPIYCIGDGHPGICHLFQEIGGPEQRQEILDWYHLKENLADAGGSLKRLKQAESLLWSGKVNEVINLFEDLKRKAFKTFCNYV</sequence>
<keyword evidence="2" id="KW-1185">Reference proteome</keyword>
<dbReference type="Proteomes" id="UP000702425">
    <property type="component" value="Unassembled WGS sequence"/>
</dbReference>
<dbReference type="EMBL" id="SRRZ01000118">
    <property type="protein sequence ID" value="NQE37227.1"/>
    <property type="molecule type" value="Genomic_DNA"/>
</dbReference>
<proteinExistence type="predicted"/>